<dbReference type="InterPro" id="IPR023393">
    <property type="entry name" value="START-like_dom_sf"/>
</dbReference>
<evidence type="ECO:0000313" key="2">
    <source>
        <dbReference type="Proteomes" id="UP001206821"/>
    </source>
</evidence>
<evidence type="ECO:0008006" key="3">
    <source>
        <dbReference type="Google" id="ProtNLM"/>
    </source>
</evidence>
<dbReference type="Proteomes" id="UP001206821">
    <property type="component" value="Unassembled WGS sequence"/>
</dbReference>
<accession>A0ABT2KZ96</accession>
<dbReference type="Gene3D" id="3.30.530.20">
    <property type="match status" value="1"/>
</dbReference>
<gene>
    <name evidence="1" type="ORF">NQG31_09595</name>
</gene>
<name>A0ABT2KZ96_9BACL</name>
<evidence type="ECO:0000313" key="1">
    <source>
        <dbReference type="EMBL" id="MCT4795801.1"/>
    </source>
</evidence>
<sequence>MRQFDVTTTFETSSEQLWALLQDASLLSKLTSFPKVTLVGDGASVEGNVVQLRIGIGPVSLPWNSVITLAGDRAFCDQGVKLPFPFKRFCHVHRVETREGRAVMIDEVTFDSYLPNVLVERFVLRSMFKSRATAFQNILNS</sequence>
<organism evidence="1 2">
    <name type="scientific">Exiguobacterium alkaliphilum</name>
    <dbReference type="NCBI Taxonomy" id="1428684"/>
    <lineage>
        <taxon>Bacteria</taxon>
        <taxon>Bacillati</taxon>
        <taxon>Bacillota</taxon>
        <taxon>Bacilli</taxon>
        <taxon>Bacillales</taxon>
        <taxon>Bacillales Family XII. Incertae Sedis</taxon>
        <taxon>Exiguobacterium</taxon>
    </lineage>
</organism>
<protein>
    <recommendedName>
        <fullName evidence="3">SRPBCC family protein</fullName>
    </recommendedName>
</protein>
<dbReference type="RefSeq" id="WP_034815702.1">
    <property type="nucleotide sequence ID" value="NZ_CP073101.1"/>
</dbReference>
<dbReference type="EMBL" id="JANIEK010000036">
    <property type="protein sequence ID" value="MCT4795801.1"/>
    <property type="molecule type" value="Genomic_DNA"/>
</dbReference>
<dbReference type="SUPFAM" id="SSF55961">
    <property type="entry name" value="Bet v1-like"/>
    <property type="match status" value="1"/>
</dbReference>
<proteinExistence type="predicted"/>
<reference evidence="1 2" key="1">
    <citation type="submission" date="2022-07" db="EMBL/GenBank/DDBJ databases">
        <title>Genomic and pangenome structural analysis of the polyextremophile Exiguobacterium.</title>
        <authorList>
            <person name="Shen L."/>
        </authorList>
    </citation>
    <scope>NUCLEOTIDE SEQUENCE [LARGE SCALE GENOMIC DNA]</scope>
    <source>
        <strain evidence="1 2">12_1</strain>
    </source>
</reference>
<keyword evidence="2" id="KW-1185">Reference proteome</keyword>
<comment type="caution">
    <text evidence="1">The sequence shown here is derived from an EMBL/GenBank/DDBJ whole genome shotgun (WGS) entry which is preliminary data.</text>
</comment>